<dbReference type="PANTHER" id="PTHR13707:SF60">
    <property type="entry name" value="ACETATE COA-TRANSFERASE SUBUNIT ALPHA"/>
    <property type="match status" value="1"/>
</dbReference>
<proteinExistence type="inferred from homology"/>
<dbReference type="InterPro" id="IPR037171">
    <property type="entry name" value="NagB/RpiA_transferase-like"/>
</dbReference>
<dbReference type="InterPro" id="IPR004164">
    <property type="entry name" value="CoA_transf_AS"/>
</dbReference>
<dbReference type="SUPFAM" id="SSF100950">
    <property type="entry name" value="NagB/RpiA/CoA transferase-like"/>
    <property type="match status" value="1"/>
</dbReference>
<dbReference type="RefSeq" id="WP_060672424.1">
    <property type="nucleotide sequence ID" value="NZ_LIXZ01000006.1"/>
</dbReference>
<protein>
    <submittedName>
        <fullName evidence="3">CoA-transferase</fullName>
    </submittedName>
</protein>
<dbReference type="EMBL" id="LIXZ01000006">
    <property type="protein sequence ID" value="KPL59863.1"/>
    <property type="molecule type" value="Genomic_DNA"/>
</dbReference>
<dbReference type="InterPro" id="IPR004165">
    <property type="entry name" value="CoA_trans_fam_I"/>
</dbReference>
<organism evidence="3 4">
    <name type="scientific">Rossellomorea vietnamensis</name>
    <dbReference type="NCBI Taxonomy" id="218284"/>
    <lineage>
        <taxon>Bacteria</taxon>
        <taxon>Bacillati</taxon>
        <taxon>Bacillota</taxon>
        <taxon>Bacilli</taxon>
        <taxon>Bacillales</taxon>
        <taxon>Bacillaceae</taxon>
        <taxon>Rossellomorea</taxon>
    </lineage>
</organism>
<dbReference type="Proteomes" id="UP000050398">
    <property type="component" value="Unassembled WGS sequence"/>
</dbReference>
<dbReference type="NCBIfam" id="TIGR02428">
    <property type="entry name" value="pcaJ_scoB_fam"/>
    <property type="match status" value="1"/>
</dbReference>
<sequence>MGLGNELKDKMAKRAAHEVKENMIVNLGIGIPSLVPNHLPKGFPVIFQSENGIIGIGPAPVEGNEDKNLCNAGGFPVSLMEGGCYTDSSIAFAMIRRGKIDLTILGSLQVSETGDLANWIIPGKKVPGMGGATELASKAKKVIVLMTHLDKDGGSKIVRECTLPLTAGRCVSMIITDRAVFLLEDDQLILREIFNPYTLKDIEETTEARYTLSPDIKFIG</sequence>
<dbReference type="eggNOG" id="COG2057">
    <property type="taxonomic scope" value="Bacteria"/>
</dbReference>
<dbReference type="Pfam" id="PF01144">
    <property type="entry name" value="CoA_trans"/>
    <property type="match status" value="1"/>
</dbReference>
<dbReference type="InterPro" id="IPR012791">
    <property type="entry name" value="3-oxoacid_CoA-transf_B"/>
</dbReference>
<dbReference type="PROSITE" id="PS01274">
    <property type="entry name" value="COA_TRANSF_2"/>
    <property type="match status" value="1"/>
</dbReference>
<evidence type="ECO:0000256" key="1">
    <source>
        <dbReference type="ARBA" id="ARBA00007047"/>
    </source>
</evidence>
<keyword evidence="2 3" id="KW-0808">Transferase</keyword>
<evidence type="ECO:0000256" key="2">
    <source>
        <dbReference type="ARBA" id="ARBA00022679"/>
    </source>
</evidence>
<dbReference type="GO" id="GO:0008410">
    <property type="term" value="F:CoA-transferase activity"/>
    <property type="evidence" value="ECO:0007669"/>
    <property type="project" value="InterPro"/>
</dbReference>
<reference evidence="3 4" key="1">
    <citation type="submission" date="2015-08" db="EMBL/GenBank/DDBJ databases">
        <title>Draft Genome Sequence of Bacillus vietnamensis UCD-SED5.</title>
        <authorList>
            <person name="Lee R.D."/>
            <person name="Jospin G."/>
            <person name="Lang J.M."/>
            <person name="Coil D.A."/>
            <person name="Eisen J.A."/>
        </authorList>
    </citation>
    <scope>NUCLEOTIDE SEQUENCE [LARGE SCALE GENOMIC DNA]</scope>
    <source>
        <strain evidence="3 4">UCD-SED5</strain>
    </source>
</reference>
<dbReference type="Gene3D" id="3.40.1080.10">
    <property type="entry name" value="Glutaconate Coenzyme A-transferase"/>
    <property type="match status" value="1"/>
</dbReference>
<evidence type="ECO:0000313" key="4">
    <source>
        <dbReference type="Proteomes" id="UP000050398"/>
    </source>
</evidence>
<dbReference type="AlphaFoldDB" id="A0A0P6W1X2"/>
<dbReference type="PANTHER" id="PTHR13707">
    <property type="entry name" value="KETOACID-COENZYME A TRANSFERASE"/>
    <property type="match status" value="1"/>
</dbReference>
<name>A0A0P6W1X2_9BACI</name>
<dbReference type="PATRIC" id="fig|218284.4.peg.3773"/>
<gene>
    <name evidence="3" type="ORF">AM506_10480</name>
</gene>
<dbReference type="SMART" id="SM00882">
    <property type="entry name" value="CoA_trans"/>
    <property type="match status" value="1"/>
</dbReference>
<evidence type="ECO:0000313" key="3">
    <source>
        <dbReference type="EMBL" id="KPL59863.1"/>
    </source>
</evidence>
<dbReference type="OrthoDB" id="9778604at2"/>
<comment type="caution">
    <text evidence="3">The sequence shown here is derived from an EMBL/GenBank/DDBJ whole genome shotgun (WGS) entry which is preliminary data.</text>
</comment>
<comment type="similarity">
    <text evidence="1">Belongs to the 3-oxoacid CoA-transferase subunit B family.</text>
</comment>
<accession>A0A0P6W1X2</accession>